<accession>A0A8S2K8M4</accession>
<comment type="caution">
    <text evidence="14">The sequence shown here is derived from an EMBL/GenBank/DDBJ whole genome shotgun (WGS) entry which is preliminary data.</text>
</comment>
<dbReference type="SUPFAM" id="SSF50978">
    <property type="entry name" value="WD40 repeat-like"/>
    <property type="match status" value="2"/>
</dbReference>
<evidence type="ECO:0000256" key="13">
    <source>
        <dbReference type="SAM" id="Phobius"/>
    </source>
</evidence>
<dbReference type="GO" id="GO:0036158">
    <property type="term" value="P:outer dynein arm assembly"/>
    <property type="evidence" value="ECO:0007669"/>
    <property type="project" value="TreeGrafter"/>
</dbReference>
<evidence type="ECO:0000313" key="14">
    <source>
        <dbReference type="EMBL" id="CAF3842577.1"/>
    </source>
</evidence>
<evidence type="ECO:0000256" key="2">
    <source>
        <dbReference type="ARBA" id="ARBA00011059"/>
    </source>
</evidence>
<evidence type="ECO:0000256" key="10">
    <source>
        <dbReference type="ARBA" id="ARBA00023273"/>
    </source>
</evidence>
<feature type="region of interest" description="Disordered" evidence="12">
    <location>
        <begin position="651"/>
        <end position="671"/>
    </location>
</feature>
<protein>
    <submittedName>
        <fullName evidence="14">Uncharacterized protein</fullName>
    </submittedName>
</protein>
<sequence>MPGKIAEKKAAAPTLAGITAQRRLSQLPRQSIIAGFRDEDQDLGNMPDLMDEGLRAVRPDDQLKLTDAELNEEHTRILTARNPNAAENIVRFSYKERTFKPIPQVDQLAVHFQLDGNLIHKDSEEGKRQLIRNAEEHAAEEAEAPAAVVQETAKEGDDDDEDKLKKPATTGGKGKKLTNQFNFSERASQTYNNPCRDRETFVEQTPRAVVSDNVSQWSIFDAYNEDFDQQQKAKEKEHKKIVAKKDDERKKKFVVTEQSGDDMAKLARSKSASISLKILERMINQNTFDDIAQDFKYWEDAADEYREQEGSLLPLWVFQYELAKKLACTNLAWNTFYTDLFAVSFGSYDFLKQSRGMFLIYSLKNPSFPENIFYADTGVMSLDFHPNHPNLLCSGFYDGSVAVYNIAEENKRPKYQSTARNGKHTDPVWQVRWQKDDLDGNLNFYSISSDGRIVCWTLVKSDLMFTDVVQLKLEKPATEPDEGVPLTTLGCGTCFDFNKQQDYLFIAGTEEGKIHKCSKSYNNQYLDTFYAHHMAVYAVRWNTFHPKIFISCSADWTVKIWDINFKDPLFVYDLGSAVGDVAWAPYSATVFAACTADGKVFVFDLNVNKYEPLAEQIIVQKKRTKLTHIAFNQHFPIILAGDDRGNITSVKLSPNLRKKPKAKKGQEIPDGPEAEIAKLDKILALIRDPDDIRLDDISTTKTYDEHDHNDNSRTKSSLSQDSVDPEQELTRILTTKNPHGSKNLVMFSNRDKQFVPLGNLEQLIIHYSYEGNLMPVDSEEAKIYLQNEKNHKNRILPTALLDIYKTKEKSPIEIKTSNENFEPVHQIGEEDEQQTVTSEITEQSDFNELIDDLKTISKVDNLLSIEKSKKLLNRFNFCEQGIQTYTSTKKEVITQTDPIIRQKFVGLANQRIIYQEYMIDYEKQQKNKDKRKQKVNYGSNKSVVEKQLIKTDRLKPETIVKRHQVQILKGIERVLNQNRYQELIYNFKYFEDKTDEVRDPMGTLFPLWKFPPSSDNRSVTALTWNPAYSDMLIIGYGLYDRAERIQGAIAVFTLNNNHPNTLIHTESTVLSIDCLPSKPHLICVGLMDGDVIVYDISIPSGRAIFTNTNYTCKHFGCVWQVRWCSSSANHQPCFCSVGSDGKIMRWTCIKGDLRQVVLFDLPSSTKTTRLDDSTLLSLPDPAIAFDFHRIRTDIFLVGTEDGKIYKASIDDPGIIDVTFDAHEFAVYAVQWSPFHPNVFVSCSADGTVKIWHEKINEYLMRFDLCTSLQDIAWSPYTSTMFTVAGADGKVYMFDIYSNKLEPICEQRLAKESRKMCTKIAFNPIHPILLVGDETLNHYILFLIFLYVFISGWTICLKLSPNLRKKAKIRKDIDIERNYNLEFHKLAQELSRTGAGDSMNDIFNDQMNDIED</sequence>
<feature type="transmembrane region" description="Helical" evidence="13">
    <location>
        <begin position="1338"/>
        <end position="1359"/>
    </location>
</feature>
<dbReference type="PANTHER" id="PTHR12442">
    <property type="entry name" value="DYNEIN INTERMEDIATE CHAIN"/>
    <property type="match status" value="1"/>
</dbReference>
<dbReference type="GO" id="GO:0003341">
    <property type="term" value="P:cilium movement"/>
    <property type="evidence" value="ECO:0007669"/>
    <property type="project" value="TreeGrafter"/>
</dbReference>
<keyword evidence="4 11" id="KW-0853">WD repeat</keyword>
<evidence type="ECO:0000256" key="4">
    <source>
        <dbReference type="ARBA" id="ARBA00022574"/>
    </source>
</evidence>
<name>A0A8S2K8M4_9BILA</name>
<feature type="region of interest" description="Disordered" evidence="12">
    <location>
        <begin position="702"/>
        <end position="727"/>
    </location>
</feature>
<reference evidence="14" key="1">
    <citation type="submission" date="2021-02" db="EMBL/GenBank/DDBJ databases">
        <authorList>
            <person name="Nowell W R."/>
        </authorList>
    </citation>
    <scope>NUCLEOTIDE SEQUENCE</scope>
</reference>
<evidence type="ECO:0000256" key="6">
    <source>
        <dbReference type="ARBA" id="ARBA00022737"/>
    </source>
</evidence>
<evidence type="ECO:0000256" key="3">
    <source>
        <dbReference type="ARBA" id="ARBA00022490"/>
    </source>
</evidence>
<dbReference type="PROSITE" id="PS50082">
    <property type="entry name" value="WD_REPEATS_2"/>
    <property type="match status" value="2"/>
</dbReference>
<dbReference type="Pfam" id="PF00400">
    <property type="entry name" value="WD40"/>
    <property type="match status" value="3"/>
</dbReference>
<dbReference type="FunFam" id="2.130.10.10:FF:000349">
    <property type="entry name" value="Dynein axonemal intermediate chain 1"/>
    <property type="match status" value="1"/>
</dbReference>
<keyword evidence="13" id="KW-1133">Transmembrane helix</keyword>
<feature type="repeat" description="WD" evidence="11">
    <location>
        <begin position="529"/>
        <end position="564"/>
    </location>
</feature>
<evidence type="ECO:0000256" key="11">
    <source>
        <dbReference type="PROSITE-ProRule" id="PRU00221"/>
    </source>
</evidence>
<dbReference type="InterPro" id="IPR050687">
    <property type="entry name" value="Dynein_IC"/>
</dbReference>
<keyword evidence="10" id="KW-0966">Cell projection</keyword>
<dbReference type="GO" id="GO:0005874">
    <property type="term" value="C:microtubule"/>
    <property type="evidence" value="ECO:0007669"/>
    <property type="project" value="UniProtKB-KW"/>
</dbReference>
<feature type="compositionally biased region" description="Polar residues" evidence="12">
    <location>
        <begin position="179"/>
        <end position="190"/>
    </location>
</feature>
<dbReference type="GO" id="GO:0045504">
    <property type="term" value="F:dynein heavy chain binding"/>
    <property type="evidence" value="ECO:0007669"/>
    <property type="project" value="TreeGrafter"/>
</dbReference>
<evidence type="ECO:0000256" key="1">
    <source>
        <dbReference type="ARBA" id="ARBA00004430"/>
    </source>
</evidence>
<dbReference type="EMBL" id="CAJOBH010001222">
    <property type="protein sequence ID" value="CAF3842577.1"/>
    <property type="molecule type" value="Genomic_DNA"/>
</dbReference>
<feature type="repeat" description="WD" evidence="11">
    <location>
        <begin position="1219"/>
        <end position="1261"/>
    </location>
</feature>
<keyword evidence="8" id="KW-0505">Motor protein</keyword>
<dbReference type="SMART" id="SM00320">
    <property type="entry name" value="WD40"/>
    <property type="match status" value="8"/>
</dbReference>
<dbReference type="PANTHER" id="PTHR12442:SF11">
    <property type="entry name" value="DYNEIN AXONEMAL INTERMEDIATE CHAIN 1"/>
    <property type="match status" value="1"/>
</dbReference>
<dbReference type="GO" id="GO:0003002">
    <property type="term" value="P:regionalization"/>
    <property type="evidence" value="ECO:0007669"/>
    <property type="project" value="UniProtKB-ARBA"/>
</dbReference>
<dbReference type="GO" id="GO:0036157">
    <property type="term" value="C:outer dynein arm"/>
    <property type="evidence" value="ECO:0007669"/>
    <property type="project" value="TreeGrafter"/>
</dbReference>
<evidence type="ECO:0000256" key="7">
    <source>
        <dbReference type="ARBA" id="ARBA00023017"/>
    </source>
</evidence>
<keyword evidence="5" id="KW-0493">Microtubule</keyword>
<dbReference type="Gene3D" id="2.130.10.10">
    <property type="entry name" value="YVTN repeat-like/Quinoprotein amine dehydrogenase"/>
    <property type="match status" value="4"/>
</dbReference>
<evidence type="ECO:0000256" key="12">
    <source>
        <dbReference type="SAM" id="MobiDB-lite"/>
    </source>
</evidence>
<evidence type="ECO:0000313" key="15">
    <source>
        <dbReference type="Proteomes" id="UP000681967"/>
    </source>
</evidence>
<comment type="similarity">
    <text evidence="2">Belongs to the dynein intermediate chain family.</text>
</comment>
<organism evidence="14 15">
    <name type="scientific">Rotaria magnacalcarata</name>
    <dbReference type="NCBI Taxonomy" id="392030"/>
    <lineage>
        <taxon>Eukaryota</taxon>
        <taxon>Metazoa</taxon>
        <taxon>Spiralia</taxon>
        <taxon>Gnathifera</taxon>
        <taxon>Rotifera</taxon>
        <taxon>Eurotatoria</taxon>
        <taxon>Bdelloidea</taxon>
        <taxon>Philodinida</taxon>
        <taxon>Philodinidae</taxon>
        <taxon>Rotaria</taxon>
    </lineage>
</organism>
<gene>
    <name evidence="14" type="ORF">BYL167_LOCUS5374</name>
</gene>
<proteinExistence type="inferred from homology"/>
<dbReference type="Proteomes" id="UP000681967">
    <property type="component" value="Unassembled WGS sequence"/>
</dbReference>
<keyword evidence="13" id="KW-0472">Membrane</keyword>
<evidence type="ECO:0000256" key="5">
    <source>
        <dbReference type="ARBA" id="ARBA00022701"/>
    </source>
</evidence>
<keyword evidence="13" id="KW-0812">Transmembrane</keyword>
<dbReference type="InterPro" id="IPR001680">
    <property type="entry name" value="WD40_rpt"/>
</dbReference>
<evidence type="ECO:0000256" key="9">
    <source>
        <dbReference type="ARBA" id="ARBA00023212"/>
    </source>
</evidence>
<feature type="compositionally biased region" description="Basic and acidic residues" evidence="12">
    <location>
        <begin position="702"/>
        <end position="713"/>
    </location>
</feature>
<dbReference type="FunFam" id="2.130.10.10:FF:000251">
    <property type="entry name" value="Dynein axonemal intermediate chain 1"/>
    <property type="match status" value="1"/>
</dbReference>
<dbReference type="InterPro" id="IPR015943">
    <property type="entry name" value="WD40/YVTN_repeat-like_dom_sf"/>
</dbReference>
<dbReference type="GO" id="GO:0045503">
    <property type="term" value="F:dynein light chain binding"/>
    <property type="evidence" value="ECO:0007669"/>
    <property type="project" value="TreeGrafter"/>
</dbReference>
<dbReference type="InterPro" id="IPR036322">
    <property type="entry name" value="WD40_repeat_dom_sf"/>
</dbReference>
<keyword evidence="3" id="KW-0963">Cytoplasm</keyword>
<keyword evidence="9" id="KW-0206">Cytoskeleton</keyword>
<keyword evidence="6" id="KW-0677">Repeat</keyword>
<feature type="region of interest" description="Disordered" evidence="12">
    <location>
        <begin position="136"/>
        <end position="190"/>
    </location>
</feature>
<evidence type="ECO:0000256" key="8">
    <source>
        <dbReference type="ARBA" id="ARBA00023175"/>
    </source>
</evidence>
<dbReference type="PROSITE" id="PS50294">
    <property type="entry name" value="WD_REPEATS_REGION"/>
    <property type="match status" value="2"/>
</dbReference>
<keyword evidence="7" id="KW-0243">Dynein</keyword>
<comment type="subcellular location">
    <subcellularLocation>
        <location evidence="1">Cytoplasm</location>
        <location evidence="1">Cytoskeleton</location>
        <location evidence="1">Cilium axoneme</location>
    </subcellularLocation>
</comment>